<reference evidence="2" key="1">
    <citation type="submission" date="2020-06" db="EMBL/GenBank/DDBJ databases">
        <authorList>
            <person name="Li T."/>
            <person name="Hu X."/>
            <person name="Zhang T."/>
            <person name="Song X."/>
            <person name="Zhang H."/>
            <person name="Dai N."/>
            <person name="Sheng W."/>
            <person name="Hou X."/>
            <person name="Wei L."/>
        </authorList>
    </citation>
    <scope>NUCLEOTIDE SEQUENCE</scope>
    <source>
        <strain evidence="2">3651</strain>
        <tissue evidence="2">Leaf</tissue>
    </source>
</reference>
<reference evidence="2" key="2">
    <citation type="journal article" date="2024" name="Plant">
        <title>Genomic evolution and insights into agronomic trait innovations of Sesamum species.</title>
        <authorList>
            <person name="Miao H."/>
            <person name="Wang L."/>
            <person name="Qu L."/>
            <person name="Liu H."/>
            <person name="Sun Y."/>
            <person name="Le M."/>
            <person name="Wang Q."/>
            <person name="Wei S."/>
            <person name="Zheng Y."/>
            <person name="Lin W."/>
            <person name="Duan Y."/>
            <person name="Cao H."/>
            <person name="Xiong S."/>
            <person name="Wang X."/>
            <person name="Wei L."/>
            <person name="Li C."/>
            <person name="Ma Q."/>
            <person name="Ju M."/>
            <person name="Zhao R."/>
            <person name="Li G."/>
            <person name="Mu C."/>
            <person name="Tian Q."/>
            <person name="Mei H."/>
            <person name="Zhang T."/>
            <person name="Gao T."/>
            <person name="Zhang H."/>
        </authorList>
    </citation>
    <scope>NUCLEOTIDE SEQUENCE</scope>
    <source>
        <strain evidence="2">3651</strain>
    </source>
</reference>
<evidence type="ECO:0000313" key="3">
    <source>
        <dbReference type="Proteomes" id="UP001293254"/>
    </source>
</evidence>
<accession>A0AAE1XZ67</accession>
<dbReference type="AlphaFoldDB" id="A0AAE1XZ67"/>
<feature type="signal peptide" evidence="1">
    <location>
        <begin position="1"/>
        <end position="16"/>
    </location>
</feature>
<protein>
    <recommendedName>
        <fullName evidence="4">Secreted protein</fullName>
    </recommendedName>
</protein>
<evidence type="ECO:0000313" key="2">
    <source>
        <dbReference type="EMBL" id="KAK4420791.1"/>
    </source>
</evidence>
<evidence type="ECO:0000256" key="1">
    <source>
        <dbReference type="SAM" id="SignalP"/>
    </source>
</evidence>
<gene>
    <name evidence="2" type="ORF">Salat_2029600</name>
</gene>
<proteinExistence type="predicted"/>
<feature type="chain" id="PRO_5042126306" description="Secreted protein" evidence="1">
    <location>
        <begin position="17"/>
        <end position="113"/>
    </location>
</feature>
<comment type="caution">
    <text evidence="2">The sequence shown here is derived from an EMBL/GenBank/DDBJ whole genome shotgun (WGS) entry which is preliminary data.</text>
</comment>
<dbReference type="EMBL" id="JACGWO010000008">
    <property type="protein sequence ID" value="KAK4420791.1"/>
    <property type="molecule type" value="Genomic_DNA"/>
</dbReference>
<organism evidence="2 3">
    <name type="scientific">Sesamum alatum</name>
    <dbReference type="NCBI Taxonomy" id="300844"/>
    <lineage>
        <taxon>Eukaryota</taxon>
        <taxon>Viridiplantae</taxon>
        <taxon>Streptophyta</taxon>
        <taxon>Embryophyta</taxon>
        <taxon>Tracheophyta</taxon>
        <taxon>Spermatophyta</taxon>
        <taxon>Magnoliopsida</taxon>
        <taxon>eudicotyledons</taxon>
        <taxon>Gunneridae</taxon>
        <taxon>Pentapetalae</taxon>
        <taxon>asterids</taxon>
        <taxon>lamiids</taxon>
        <taxon>Lamiales</taxon>
        <taxon>Pedaliaceae</taxon>
        <taxon>Sesamum</taxon>
    </lineage>
</organism>
<keyword evidence="1" id="KW-0732">Signal</keyword>
<keyword evidence="3" id="KW-1185">Reference proteome</keyword>
<evidence type="ECO:0008006" key="4">
    <source>
        <dbReference type="Google" id="ProtNLM"/>
    </source>
</evidence>
<name>A0AAE1XZ67_9LAMI</name>
<sequence length="113" mass="13003">MRALFLIILLMWGSFSVEFLRNCCGDFERRVTGDGCHKRSTGEFGFKIEVTIGEEDGVGRGGRREDTWVRQQGRRQRVVMMMESSICVLSCENLNNLVILPIRILLFGFNINR</sequence>
<dbReference type="Proteomes" id="UP001293254">
    <property type="component" value="Unassembled WGS sequence"/>
</dbReference>